<organism evidence="3 4">
    <name type="scientific">Roseivirga thermotolerans</name>
    <dbReference type="NCBI Taxonomy" id="1758176"/>
    <lineage>
        <taxon>Bacteria</taxon>
        <taxon>Pseudomonadati</taxon>
        <taxon>Bacteroidota</taxon>
        <taxon>Cytophagia</taxon>
        <taxon>Cytophagales</taxon>
        <taxon>Roseivirgaceae</taxon>
        <taxon>Roseivirga</taxon>
    </lineage>
</organism>
<keyword evidence="4" id="KW-1185">Reference proteome</keyword>
<proteinExistence type="predicted"/>
<dbReference type="RefSeq" id="WP_189630592.1">
    <property type="nucleotide sequence ID" value="NZ_BNAG01000003.1"/>
</dbReference>
<comment type="caution">
    <text evidence="3">The sequence shown here is derived from an EMBL/GenBank/DDBJ whole genome shotgun (WGS) entry which is preliminary data.</text>
</comment>
<dbReference type="EMBL" id="BNAG01000003">
    <property type="protein sequence ID" value="GHE68243.1"/>
    <property type="molecule type" value="Genomic_DNA"/>
</dbReference>
<gene>
    <name evidence="3" type="ORF">GCM10011340_24980</name>
</gene>
<accession>A0ABQ3I932</accession>
<keyword evidence="1" id="KW-0732">Signal</keyword>
<dbReference type="InterPro" id="IPR043781">
    <property type="entry name" value="DUF5723"/>
</dbReference>
<feature type="chain" id="PRO_5045832942" description="DUF5723 domain-containing protein" evidence="1">
    <location>
        <begin position="20"/>
        <end position="454"/>
    </location>
</feature>
<name>A0ABQ3I932_9BACT</name>
<protein>
    <recommendedName>
        <fullName evidence="2">DUF5723 domain-containing protein</fullName>
    </recommendedName>
</protein>
<dbReference type="Proteomes" id="UP000658258">
    <property type="component" value="Unassembled WGS sequence"/>
</dbReference>
<reference evidence="4" key="1">
    <citation type="journal article" date="2019" name="Int. J. Syst. Evol. Microbiol.">
        <title>The Global Catalogue of Microorganisms (GCM) 10K type strain sequencing project: providing services to taxonomists for standard genome sequencing and annotation.</title>
        <authorList>
            <consortium name="The Broad Institute Genomics Platform"/>
            <consortium name="The Broad Institute Genome Sequencing Center for Infectious Disease"/>
            <person name="Wu L."/>
            <person name="Ma J."/>
        </authorList>
    </citation>
    <scope>NUCLEOTIDE SEQUENCE [LARGE SCALE GENOMIC DNA]</scope>
    <source>
        <strain evidence="4">CGMCC 1.15111</strain>
    </source>
</reference>
<feature type="signal peptide" evidence="1">
    <location>
        <begin position="1"/>
        <end position="19"/>
    </location>
</feature>
<sequence>MKKLTLTLIALLVAVQVSAQGFLSFYQLRDIVPQSSNFQPAFIPNNSFTFGLPANLGVTVQGDLRLEELLYKAPGQSDFTVNFDVMNGVALTTNHVNVQTDINLMHLAFKTKQGGFSVFANIRANVDLIYNKDLIEFLANGNSTRIGGTLDFSGSRARIDGYHEVGIGYARRFLDDKLTVGGRIKMVTGMFHGSIQENATLTLTTDETDYSWHVEVQNGTVNTAGFDMFGDSDDYSDSERMQYLMSNGNQTVAFDFGVRYQPLKWLEVEAAVNDIGKIKWTEQAKNYNTEDASFTFSGIDLRDMEDPEQAIQDSIVNKFTSNETREPFETTMAKRVYLTASAYLTPNDRFSITYFKRDALSGMRPNYAVSFNHKFDKFVVGILGSYRGANNEYNFGANLGTNIGPVQLYLAMDNALVTNRPEQYSKADIRFGLNLMFGYKKWIKKSDIVDLDKL</sequence>
<evidence type="ECO:0000256" key="1">
    <source>
        <dbReference type="SAM" id="SignalP"/>
    </source>
</evidence>
<evidence type="ECO:0000313" key="4">
    <source>
        <dbReference type="Proteomes" id="UP000658258"/>
    </source>
</evidence>
<evidence type="ECO:0000259" key="2">
    <source>
        <dbReference type="Pfam" id="PF18990"/>
    </source>
</evidence>
<evidence type="ECO:0000313" key="3">
    <source>
        <dbReference type="EMBL" id="GHE68243.1"/>
    </source>
</evidence>
<feature type="domain" description="DUF5723" evidence="2">
    <location>
        <begin position="40"/>
        <end position="413"/>
    </location>
</feature>
<dbReference type="Pfam" id="PF18990">
    <property type="entry name" value="DUF5723"/>
    <property type="match status" value="1"/>
</dbReference>